<dbReference type="Proteomes" id="UP000824229">
    <property type="component" value="Unassembled WGS sequence"/>
</dbReference>
<accession>A0A9E2KCB1</accession>
<dbReference type="Gene3D" id="3.40.50.2300">
    <property type="match status" value="1"/>
</dbReference>
<dbReference type="AlphaFoldDB" id="A0A9E2KCB1"/>
<dbReference type="CDD" id="cd17542">
    <property type="entry name" value="REC_CheY"/>
    <property type="match status" value="1"/>
</dbReference>
<comment type="caution">
    <text evidence="5">The sequence shown here is derived from an EMBL/GenBank/DDBJ whole genome shotgun (WGS) entry which is preliminary data.</text>
</comment>
<dbReference type="PROSITE" id="PS50110">
    <property type="entry name" value="RESPONSE_REGULATORY"/>
    <property type="match status" value="1"/>
</dbReference>
<reference evidence="5" key="1">
    <citation type="journal article" date="2021" name="PeerJ">
        <title>Extensive microbial diversity within the chicken gut microbiome revealed by metagenomics and culture.</title>
        <authorList>
            <person name="Gilroy R."/>
            <person name="Ravi A."/>
            <person name="Getino M."/>
            <person name="Pursley I."/>
            <person name="Horton D.L."/>
            <person name="Alikhan N.F."/>
            <person name="Baker D."/>
            <person name="Gharbi K."/>
            <person name="Hall N."/>
            <person name="Watson M."/>
            <person name="Adriaenssens E.M."/>
            <person name="Foster-Nyarko E."/>
            <person name="Jarju S."/>
            <person name="Secka A."/>
            <person name="Antonio M."/>
            <person name="Oren A."/>
            <person name="Chaudhuri R.R."/>
            <person name="La Ragione R."/>
            <person name="Hildebrand F."/>
            <person name="Pallen M.J."/>
        </authorList>
    </citation>
    <scope>NUCLEOTIDE SEQUENCE</scope>
    <source>
        <strain evidence="5">B5-657</strain>
    </source>
</reference>
<evidence type="ECO:0000259" key="4">
    <source>
        <dbReference type="PROSITE" id="PS50110"/>
    </source>
</evidence>
<name>A0A9E2KCB1_9FIRM</name>
<evidence type="ECO:0000256" key="1">
    <source>
        <dbReference type="ARBA" id="ARBA00018672"/>
    </source>
</evidence>
<dbReference type="SMART" id="SM00448">
    <property type="entry name" value="REC"/>
    <property type="match status" value="1"/>
</dbReference>
<feature type="modified residue" description="4-aspartylphosphate" evidence="3">
    <location>
        <position position="55"/>
    </location>
</feature>
<dbReference type="InterPro" id="IPR011006">
    <property type="entry name" value="CheY-like_superfamily"/>
</dbReference>
<evidence type="ECO:0000313" key="5">
    <source>
        <dbReference type="EMBL" id="MBU3804473.1"/>
    </source>
</evidence>
<dbReference type="PANTHER" id="PTHR43228:SF1">
    <property type="entry name" value="TWO-COMPONENT RESPONSE REGULATOR ARR22"/>
    <property type="match status" value="1"/>
</dbReference>
<protein>
    <recommendedName>
        <fullName evidence="1">Stage 0 sporulation protein A homolog</fullName>
    </recommendedName>
</protein>
<dbReference type="InterPro" id="IPR001789">
    <property type="entry name" value="Sig_transdc_resp-reg_receiver"/>
</dbReference>
<sequence>MENVTFLVVDDAIFMRTVLKKMLTEAEFKVVGEAGNGLQAIEMAKQLQPDIVTLDITMPEMDGIEAIDKILEVSPNTKIIMCSAMGQHSKVVEAIKKGAKDFIVKPFEKTRVLQAIYNVMNR</sequence>
<dbReference type="EMBL" id="JAHLFQ010000156">
    <property type="protein sequence ID" value="MBU3804473.1"/>
    <property type="molecule type" value="Genomic_DNA"/>
</dbReference>
<evidence type="ECO:0000256" key="2">
    <source>
        <dbReference type="ARBA" id="ARBA00024867"/>
    </source>
</evidence>
<proteinExistence type="predicted"/>
<feature type="domain" description="Response regulatory" evidence="4">
    <location>
        <begin position="5"/>
        <end position="120"/>
    </location>
</feature>
<dbReference type="Pfam" id="PF00072">
    <property type="entry name" value="Response_reg"/>
    <property type="match status" value="1"/>
</dbReference>
<dbReference type="PANTHER" id="PTHR43228">
    <property type="entry name" value="TWO-COMPONENT RESPONSE REGULATOR"/>
    <property type="match status" value="1"/>
</dbReference>
<dbReference type="InterPro" id="IPR052048">
    <property type="entry name" value="ST_Response_Regulator"/>
</dbReference>
<comment type="function">
    <text evidence="2">May play the central regulatory role in sporulation. It may be an element of the effector pathway responsible for the activation of sporulation genes in response to nutritional stress. Spo0A may act in concert with spo0H (a sigma factor) to control the expression of some genes that are critical to the sporulation process.</text>
</comment>
<keyword evidence="3" id="KW-0597">Phosphoprotein</keyword>
<evidence type="ECO:0000313" key="6">
    <source>
        <dbReference type="Proteomes" id="UP000824229"/>
    </source>
</evidence>
<dbReference type="SUPFAM" id="SSF52172">
    <property type="entry name" value="CheY-like"/>
    <property type="match status" value="1"/>
</dbReference>
<organism evidence="5 6">
    <name type="scientific">Candidatus Cellulosilyticum pullistercoris</name>
    <dbReference type="NCBI Taxonomy" id="2838521"/>
    <lineage>
        <taxon>Bacteria</taxon>
        <taxon>Bacillati</taxon>
        <taxon>Bacillota</taxon>
        <taxon>Clostridia</taxon>
        <taxon>Lachnospirales</taxon>
        <taxon>Cellulosilyticaceae</taxon>
        <taxon>Cellulosilyticum</taxon>
    </lineage>
</organism>
<evidence type="ECO:0000256" key="3">
    <source>
        <dbReference type="PROSITE-ProRule" id="PRU00169"/>
    </source>
</evidence>
<dbReference type="GO" id="GO:0000160">
    <property type="term" value="P:phosphorelay signal transduction system"/>
    <property type="evidence" value="ECO:0007669"/>
    <property type="project" value="InterPro"/>
</dbReference>
<gene>
    <name evidence="5" type="ORF">H9872_06935</name>
</gene>
<reference evidence="5" key="2">
    <citation type="submission" date="2021-04" db="EMBL/GenBank/DDBJ databases">
        <authorList>
            <person name="Gilroy R."/>
        </authorList>
    </citation>
    <scope>NUCLEOTIDE SEQUENCE</scope>
    <source>
        <strain evidence="5">B5-657</strain>
    </source>
</reference>